<feature type="chain" id="PRO_5040373931" description="Secreted protein" evidence="1">
    <location>
        <begin position="30"/>
        <end position="89"/>
    </location>
</feature>
<sequence length="89" mass="9865">MGPSRFSRFFTMVHSFTLLSPLSSPFARATFLANAAKSRSDGEGGAEIALVYHKSALYPLLVYCVQNMTFNPVPPVLYGHKKNFYVCSL</sequence>
<organism evidence="2 3">
    <name type="scientific">Delitschia confertaspora ATCC 74209</name>
    <dbReference type="NCBI Taxonomy" id="1513339"/>
    <lineage>
        <taxon>Eukaryota</taxon>
        <taxon>Fungi</taxon>
        <taxon>Dikarya</taxon>
        <taxon>Ascomycota</taxon>
        <taxon>Pezizomycotina</taxon>
        <taxon>Dothideomycetes</taxon>
        <taxon>Pleosporomycetidae</taxon>
        <taxon>Pleosporales</taxon>
        <taxon>Delitschiaceae</taxon>
        <taxon>Delitschia</taxon>
    </lineage>
</organism>
<dbReference type="EMBL" id="ML993847">
    <property type="protein sequence ID" value="KAF2205970.1"/>
    <property type="molecule type" value="Genomic_DNA"/>
</dbReference>
<evidence type="ECO:0000256" key="1">
    <source>
        <dbReference type="SAM" id="SignalP"/>
    </source>
</evidence>
<comment type="caution">
    <text evidence="2">The sequence shown here is derived from an EMBL/GenBank/DDBJ whole genome shotgun (WGS) entry which is preliminary data.</text>
</comment>
<evidence type="ECO:0000313" key="3">
    <source>
        <dbReference type="Proteomes" id="UP000799536"/>
    </source>
</evidence>
<keyword evidence="1" id="KW-0732">Signal</keyword>
<name>A0A9P4N3P0_9PLEO</name>
<protein>
    <recommendedName>
        <fullName evidence="4">Secreted protein</fullName>
    </recommendedName>
</protein>
<reference evidence="2" key="1">
    <citation type="journal article" date="2020" name="Stud. Mycol.">
        <title>101 Dothideomycetes genomes: a test case for predicting lifestyles and emergence of pathogens.</title>
        <authorList>
            <person name="Haridas S."/>
            <person name="Albert R."/>
            <person name="Binder M."/>
            <person name="Bloem J."/>
            <person name="Labutti K."/>
            <person name="Salamov A."/>
            <person name="Andreopoulos B."/>
            <person name="Baker S."/>
            <person name="Barry K."/>
            <person name="Bills G."/>
            <person name="Bluhm B."/>
            <person name="Cannon C."/>
            <person name="Castanera R."/>
            <person name="Culley D."/>
            <person name="Daum C."/>
            <person name="Ezra D."/>
            <person name="Gonzalez J."/>
            <person name="Henrissat B."/>
            <person name="Kuo A."/>
            <person name="Liang C."/>
            <person name="Lipzen A."/>
            <person name="Lutzoni F."/>
            <person name="Magnuson J."/>
            <person name="Mondo S."/>
            <person name="Nolan M."/>
            <person name="Ohm R."/>
            <person name="Pangilinan J."/>
            <person name="Park H.-J."/>
            <person name="Ramirez L."/>
            <person name="Alfaro M."/>
            <person name="Sun H."/>
            <person name="Tritt A."/>
            <person name="Yoshinaga Y."/>
            <person name="Zwiers L.-H."/>
            <person name="Turgeon B."/>
            <person name="Goodwin S."/>
            <person name="Spatafora J."/>
            <person name="Crous P."/>
            <person name="Grigoriev I."/>
        </authorList>
    </citation>
    <scope>NUCLEOTIDE SEQUENCE</scope>
    <source>
        <strain evidence="2">ATCC 74209</strain>
    </source>
</reference>
<gene>
    <name evidence="2" type="ORF">GQ43DRAFT_93156</name>
</gene>
<accession>A0A9P4N3P0</accession>
<proteinExistence type="predicted"/>
<dbReference type="Proteomes" id="UP000799536">
    <property type="component" value="Unassembled WGS sequence"/>
</dbReference>
<keyword evidence="3" id="KW-1185">Reference proteome</keyword>
<dbReference type="AlphaFoldDB" id="A0A9P4N3P0"/>
<feature type="signal peptide" evidence="1">
    <location>
        <begin position="1"/>
        <end position="29"/>
    </location>
</feature>
<evidence type="ECO:0008006" key="4">
    <source>
        <dbReference type="Google" id="ProtNLM"/>
    </source>
</evidence>
<evidence type="ECO:0000313" key="2">
    <source>
        <dbReference type="EMBL" id="KAF2205970.1"/>
    </source>
</evidence>